<sequence>MSVGKHPASAILTGVMMTGVRMFMRLGSAKRTRRFLGCYAMAHPSFYMLTANPALKSLLKFGGENRLSASI</sequence>
<dbReference type="AlphaFoldDB" id="A0A918S5Y3"/>
<name>A0A918S5Y3_9GAMM</name>
<comment type="caution">
    <text evidence="2">The sequence shown here is derived from an EMBL/GenBank/DDBJ whole genome shotgun (WGS) entry which is preliminary data.</text>
</comment>
<organism evidence="2 3">
    <name type="scientific">Arenicella chitinivorans</name>
    <dbReference type="NCBI Taxonomy" id="1329800"/>
    <lineage>
        <taxon>Bacteria</taxon>
        <taxon>Pseudomonadati</taxon>
        <taxon>Pseudomonadota</taxon>
        <taxon>Gammaproteobacteria</taxon>
        <taxon>Arenicellales</taxon>
        <taxon>Arenicellaceae</taxon>
        <taxon>Arenicella</taxon>
    </lineage>
</organism>
<keyword evidence="1" id="KW-0812">Transmembrane</keyword>
<proteinExistence type="predicted"/>
<dbReference type="EMBL" id="BMXA01000011">
    <property type="protein sequence ID" value="GHA22027.1"/>
    <property type="molecule type" value="Genomic_DNA"/>
</dbReference>
<accession>A0A918S5Y3</accession>
<protein>
    <submittedName>
        <fullName evidence="2">Uncharacterized protein</fullName>
    </submittedName>
</protein>
<feature type="transmembrane region" description="Helical" evidence="1">
    <location>
        <begin position="6"/>
        <end position="24"/>
    </location>
</feature>
<evidence type="ECO:0000313" key="2">
    <source>
        <dbReference type="EMBL" id="GHA22027.1"/>
    </source>
</evidence>
<keyword evidence="1" id="KW-0472">Membrane</keyword>
<reference evidence="2" key="2">
    <citation type="submission" date="2020-09" db="EMBL/GenBank/DDBJ databases">
        <authorList>
            <person name="Sun Q."/>
            <person name="Kim S."/>
        </authorList>
    </citation>
    <scope>NUCLEOTIDE SEQUENCE</scope>
    <source>
        <strain evidence="2">KCTC 12711</strain>
    </source>
</reference>
<evidence type="ECO:0000256" key="1">
    <source>
        <dbReference type="SAM" id="Phobius"/>
    </source>
</evidence>
<dbReference type="Proteomes" id="UP000614811">
    <property type="component" value="Unassembled WGS sequence"/>
</dbReference>
<keyword evidence="1" id="KW-1133">Transmembrane helix</keyword>
<gene>
    <name evidence="2" type="ORF">GCM10008090_34810</name>
</gene>
<keyword evidence="3" id="KW-1185">Reference proteome</keyword>
<reference evidence="2" key="1">
    <citation type="journal article" date="2014" name="Int. J. Syst. Evol. Microbiol.">
        <title>Complete genome sequence of Corynebacterium casei LMG S-19264T (=DSM 44701T), isolated from a smear-ripened cheese.</title>
        <authorList>
            <consortium name="US DOE Joint Genome Institute (JGI-PGF)"/>
            <person name="Walter F."/>
            <person name="Albersmeier A."/>
            <person name="Kalinowski J."/>
            <person name="Ruckert C."/>
        </authorList>
    </citation>
    <scope>NUCLEOTIDE SEQUENCE</scope>
    <source>
        <strain evidence="2">KCTC 12711</strain>
    </source>
</reference>
<evidence type="ECO:0000313" key="3">
    <source>
        <dbReference type="Proteomes" id="UP000614811"/>
    </source>
</evidence>